<keyword evidence="8 12" id="KW-0457">Lysine biosynthesis</keyword>
<dbReference type="InterPro" id="IPR005263">
    <property type="entry name" value="DapA"/>
</dbReference>
<evidence type="ECO:0000256" key="8">
    <source>
        <dbReference type="ARBA" id="ARBA00023154"/>
    </source>
</evidence>
<comment type="caution">
    <text evidence="16">The sequence shown here is derived from an EMBL/GenBank/DDBJ whole genome shotgun (WGS) entry which is preliminary data.</text>
</comment>
<evidence type="ECO:0000256" key="2">
    <source>
        <dbReference type="ARBA" id="ARBA00005120"/>
    </source>
</evidence>
<dbReference type="AlphaFoldDB" id="A0A929WXF7"/>
<evidence type="ECO:0000256" key="7">
    <source>
        <dbReference type="ARBA" id="ARBA00022915"/>
    </source>
</evidence>
<comment type="subcellular location">
    <subcellularLocation>
        <location evidence="12">Cytoplasm</location>
    </subcellularLocation>
</comment>
<dbReference type="InterPro" id="IPR020625">
    <property type="entry name" value="Schiff_base-form_aldolases_AS"/>
</dbReference>
<keyword evidence="9 12" id="KW-0456">Lyase</keyword>
<feature type="active site" description="Proton donor/acceptor" evidence="12 14">
    <location>
        <position position="138"/>
    </location>
</feature>
<dbReference type="GO" id="GO:0008840">
    <property type="term" value="F:4-hydroxy-tetrahydrodipicolinate synthase activity"/>
    <property type="evidence" value="ECO:0007669"/>
    <property type="project" value="UniProtKB-UniRule"/>
</dbReference>
<evidence type="ECO:0000256" key="1">
    <source>
        <dbReference type="ARBA" id="ARBA00003294"/>
    </source>
</evidence>
<protein>
    <recommendedName>
        <fullName evidence="4 12">4-hydroxy-tetrahydrodipicolinate synthase</fullName>
        <shortName evidence="12">HTPA synthase</shortName>
        <ecNumber evidence="4 12">4.3.3.7</ecNumber>
    </recommendedName>
</protein>
<keyword evidence="7 12" id="KW-0220">Diaminopimelate biosynthesis</keyword>
<evidence type="ECO:0000313" key="16">
    <source>
        <dbReference type="EMBL" id="MBF0970135.1"/>
    </source>
</evidence>
<feature type="active site" description="Schiff-base intermediate with substrate" evidence="12 14">
    <location>
        <position position="167"/>
    </location>
</feature>
<dbReference type="InterPro" id="IPR013785">
    <property type="entry name" value="Aldolase_TIM"/>
</dbReference>
<keyword evidence="5 12" id="KW-0963">Cytoplasm</keyword>
<comment type="similarity">
    <text evidence="3 12 13">Belongs to the DapA family.</text>
</comment>
<dbReference type="InterPro" id="IPR002220">
    <property type="entry name" value="DapA-like"/>
</dbReference>
<comment type="subunit">
    <text evidence="12">Homotetramer; dimer of dimers.</text>
</comment>
<comment type="catalytic activity">
    <reaction evidence="11 12">
        <text>L-aspartate 4-semialdehyde + pyruvate = (2S,4S)-4-hydroxy-2,3,4,5-tetrahydrodipicolinate + H2O + H(+)</text>
        <dbReference type="Rhea" id="RHEA:34171"/>
        <dbReference type="ChEBI" id="CHEBI:15361"/>
        <dbReference type="ChEBI" id="CHEBI:15377"/>
        <dbReference type="ChEBI" id="CHEBI:15378"/>
        <dbReference type="ChEBI" id="CHEBI:67139"/>
        <dbReference type="ChEBI" id="CHEBI:537519"/>
        <dbReference type="EC" id="4.3.3.7"/>
    </reaction>
</comment>
<dbReference type="CDD" id="cd00950">
    <property type="entry name" value="DHDPS"/>
    <property type="match status" value="1"/>
</dbReference>
<evidence type="ECO:0000256" key="11">
    <source>
        <dbReference type="ARBA" id="ARBA00047836"/>
    </source>
</evidence>
<comment type="pathway">
    <text evidence="2 12">Amino-acid biosynthesis; L-lysine biosynthesis via DAP pathway; (S)-tetrahydrodipicolinate from L-aspartate: step 3/4.</text>
</comment>
<sequence>MNKSNPFQGFGVALATPFNTDGSIDFVALRSLVDNIIVGGVDFICVLGTTAETPTLIEEEKLEIRRVVVEVNQDRVPLLLGVGNNSTQAVCRQLREDDFEGFSGLLIVCPFYNKPTQEGLYQHFKKISEESPLPIVLYNIPGRTGVNLQASTTLRLANDCPNIVAIKEASGIITQIEEIVEYAPEGFDVFSGDDAITFELLTIGAKGVISVIGNAYPEEFGAMVHAAQAGDYTSALSQHRQFSRLYKLMSVDGNPSGIKGLLYIQGKVDNVVRLPLVPVRVETLEAIRHYVED</sequence>
<dbReference type="PIRSF" id="PIRSF001365">
    <property type="entry name" value="DHDPS"/>
    <property type="match status" value="1"/>
</dbReference>
<feature type="binding site" evidence="12 15">
    <location>
        <position position="50"/>
    </location>
    <ligand>
        <name>pyruvate</name>
        <dbReference type="ChEBI" id="CHEBI:15361"/>
    </ligand>
</feature>
<dbReference type="NCBIfam" id="TIGR00674">
    <property type="entry name" value="dapA"/>
    <property type="match status" value="1"/>
</dbReference>
<dbReference type="RefSeq" id="WP_303763361.1">
    <property type="nucleotide sequence ID" value="NZ_JABZGR010000007.1"/>
</dbReference>
<keyword evidence="6 12" id="KW-0028">Amino-acid biosynthesis</keyword>
<dbReference type="SMART" id="SM01130">
    <property type="entry name" value="DHDPS"/>
    <property type="match status" value="1"/>
</dbReference>
<dbReference type="GO" id="GO:0009089">
    <property type="term" value="P:lysine biosynthetic process via diaminopimelate"/>
    <property type="evidence" value="ECO:0007669"/>
    <property type="project" value="UniProtKB-UniRule"/>
</dbReference>
<dbReference type="GO" id="GO:0005829">
    <property type="term" value="C:cytosol"/>
    <property type="evidence" value="ECO:0007669"/>
    <property type="project" value="TreeGrafter"/>
</dbReference>
<evidence type="ECO:0000256" key="6">
    <source>
        <dbReference type="ARBA" id="ARBA00022605"/>
    </source>
</evidence>
<evidence type="ECO:0000256" key="5">
    <source>
        <dbReference type="ARBA" id="ARBA00022490"/>
    </source>
</evidence>
<proteinExistence type="inferred from homology"/>
<reference evidence="16" key="1">
    <citation type="submission" date="2020-04" db="EMBL/GenBank/DDBJ databases">
        <title>Deep metagenomics examines the oral microbiome during advanced dental caries in children, revealing novel taxa and co-occurrences with host molecules.</title>
        <authorList>
            <person name="Baker J.L."/>
            <person name="Morton J.T."/>
            <person name="Dinis M."/>
            <person name="Alvarez R."/>
            <person name="Tran N.C."/>
            <person name="Knight R."/>
            <person name="Edlund A."/>
        </authorList>
    </citation>
    <scope>NUCLEOTIDE SEQUENCE</scope>
    <source>
        <strain evidence="16">JCVI_34_bin.1</strain>
    </source>
</reference>
<evidence type="ECO:0000256" key="15">
    <source>
        <dbReference type="PIRSR" id="PIRSR001365-2"/>
    </source>
</evidence>
<gene>
    <name evidence="12" type="primary">dapA</name>
    <name evidence="16" type="ORF">HXK21_03700</name>
</gene>
<dbReference type="PROSITE" id="PS00666">
    <property type="entry name" value="DHDPS_2"/>
    <property type="match status" value="1"/>
</dbReference>
<name>A0A929WXF7_9BACT</name>
<dbReference type="SUPFAM" id="SSF51569">
    <property type="entry name" value="Aldolase"/>
    <property type="match status" value="1"/>
</dbReference>
<evidence type="ECO:0000256" key="9">
    <source>
        <dbReference type="ARBA" id="ARBA00023239"/>
    </source>
</evidence>
<dbReference type="EMBL" id="JABZGR010000007">
    <property type="protein sequence ID" value="MBF0970135.1"/>
    <property type="molecule type" value="Genomic_DNA"/>
</dbReference>
<feature type="site" description="Part of a proton relay during catalysis" evidence="12">
    <location>
        <position position="112"/>
    </location>
</feature>
<evidence type="ECO:0000256" key="13">
    <source>
        <dbReference type="PIRNR" id="PIRNR001365"/>
    </source>
</evidence>
<feature type="binding site" evidence="12 15">
    <location>
        <position position="209"/>
    </location>
    <ligand>
        <name>pyruvate</name>
        <dbReference type="ChEBI" id="CHEBI:15361"/>
    </ligand>
</feature>
<dbReference type="PANTHER" id="PTHR12128">
    <property type="entry name" value="DIHYDRODIPICOLINATE SYNTHASE"/>
    <property type="match status" value="1"/>
</dbReference>
<dbReference type="EC" id="4.3.3.7" evidence="4 12"/>
<organism evidence="16 17">
    <name type="scientific">Alloprevotella tannerae</name>
    <dbReference type="NCBI Taxonomy" id="76122"/>
    <lineage>
        <taxon>Bacteria</taxon>
        <taxon>Pseudomonadati</taxon>
        <taxon>Bacteroidota</taxon>
        <taxon>Bacteroidia</taxon>
        <taxon>Bacteroidales</taxon>
        <taxon>Prevotellaceae</taxon>
        <taxon>Alloprevotella</taxon>
    </lineage>
</organism>
<evidence type="ECO:0000256" key="4">
    <source>
        <dbReference type="ARBA" id="ARBA00012086"/>
    </source>
</evidence>
<dbReference type="GO" id="GO:0019877">
    <property type="term" value="P:diaminopimelate biosynthetic process"/>
    <property type="evidence" value="ECO:0007669"/>
    <property type="project" value="UniProtKB-UniRule"/>
</dbReference>
<comment type="function">
    <text evidence="1 12">Catalyzes the condensation of (S)-aspartate-beta-semialdehyde [(S)-ASA] and pyruvate to 4-hydroxy-tetrahydrodipicolinate (HTPA).</text>
</comment>
<dbReference type="HAMAP" id="MF_00418">
    <property type="entry name" value="DapA"/>
    <property type="match status" value="1"/>
</dbReference>
<dbReference type="Proteomes" id="UP000704068">
    <property type="component" value="Unassembled WGS sequence"/>
</dbReference>
<evidence type="ECO:0000256" key="14">
    <source>
        <dbReference type="PIRSR" id="PIRSR001365-1"/>
    </source>
</evidence>
<dbReference type="PANTHER" id="PTHR12128:SF66">
    <property type="entry name" value="4-HYDROXY-2-OXOGLUTARATE ALDOLASE, MITOCHONDRIAL"/>
    <property type="match status" value="1"/>
</dbReference>
<dbReference type="Gene3D" id="3.20.20.70">
    <property type="entry name" value="Aldolase class I"/>
    <property type="match status" value="1"/>
</dbReference>
<keyword evidence="10 12" id="KW-0704">Schiff base</keyword>
<comment type="caution">
    <text evidence="12">Was originally thought to be a dihydrodipicolinate synthase (DHDPS), catalyzing the condensation of (S)-aspartate-beta-semialdehyde [(S)-ASA] and pyruvate to dihydrodipicolinate (DHDP). However, it was shown in E.coli that the product of the enzymatic reaction is not dihydrodipicolinate but in fact (4S)-4-hydroxy-2,3,4,5-tetrahydro-(2S)-dipicolinic acid (HTPA), and that the consecutive dehydration reaction leading to DHDP is not spontaneous but catalyzed by DapB.</text>
</comment>
<evidence type="ECO:0000313" key="17">
    <source>
        <dbReference type="Proteomes" id="UP000704068"/>
    </source>
</evidence>
<feature type="site" description="Part of a proton relay during catalysis" evidence="12">
    <location>
        <position position="49"/>
    </location>
</feature>
<accession>A0A929WXF7</accession>
<evidence type="ECO:0000256" key="12">
    <source>
        <dbReference type="HAMAP-Rule" id="MF_00418"/>
    </source>
</evidence>
<dbReference type="Pfam" id="PF00701">
    <property type="entry name" value="DHDPS"/>
    <property type="match status" value="1"/>
</dbReference>
<evidence type="ECO:0000256" key="10">
    <source>
        <dbReference type="ARBA" id="ARBA00023270"/>
    </source>
</evidence>
<dbReference type="PRINTS" id="PR00146">
    <property type="entry name" value="DHPICSNTHASE"/>
</dbReference>
<evidence type="ECO:0000256" key="3">
    <source>
        <dbReference type="ARBA" id="ARBA00007592"/>
    </source>
</evidence>